<comment type="caution">
    <text evidence="12">The sequence shown here is derived from an EMBL/GenBank/DDBJ whole genome shotgun (WGS) entry which is preliminary data.</text>
</comment>
<dbReference type="InterPro" id="IPR025164">
    <property type="entry name" value="Toastrack_DUF4097"/>
</dbReference>
<dbReference type="Proteomes" id="UP000221024">
    <property type="component" value="Unassembled WGS sequence"/>
</dbReference>
<keyword evidence="13" id="KW-1185">Reference proteome</keyword>
<evidence type="ECO:0000256" key="4">
    <source>
        <dbReference type="ARBA" id="ARBA00022475"/>
    </source>
</evidence>
<evidence type="ECO:0000259" key="11">
    <source>
        <dbReference type="PROSITE" id="PS52015"/>
    </source>
</evidence>
<evidence type="ECO:0000256" key="2">
    <source>
        <dbReference type="ARBA" id="ARBA00006555"/>
    </source>
</evidence>
<feature type="region of interest" description="Disordered" evidence="10">
    <location>
        <begin position="316"/>
        <end position="341"/>
    </location>
</feature>
<dbReference type="GO" id="GO:0005886">
    <property type="term" value="C:plasma membrane"/>
    <property type="evidence" value="ECO:0007669"/>
    <property type="project" value="UniProtKB-SubCell"/>
</dbReference>
<evidence type="ECO:0000256" key="10">
    <source>
        <dbReference type="SAM" id="MobiDB-lite"/>
    </source>
</evidence>
<dbReference type="Pfam" id="PF13349">
    <property type="entry name" value="DUF4097"/>
    <property type="match status" value="1"/>
</dbReference>
<keyword evidence="8" id="KW-1133">Transmembrane helix</keyword>
<feature type="compositionally biased region" description="Low complexity" evidence="10">
    <location>
        <begin position="294"/>
        <end position="308"/>
    </location>
</feature>
<dbReference type="NCBIfam" id="TIGR01352">
    <property type="entry name" value="tonB_Cterm"/>
    <property type="match status" value="1"/>
</dbReference>
<evidence type="ECO:0000256" key="8">
    <source>
        <dbReference type="ARBA" id="ARBA00022989"/>
    </source>
</evidence>
<feature type="domain" description="TonB C-terminal" evidence="11">
    <location>
        <begin position="343"/>
        <end position="438"/>
    </location>
</feature>
<comment type="similarity">
    <text evidence="2">Belongs to the TonB family.</text>
</comment>
<evidence type="ECO:0000256" key="5">
    <source>
        <dbReference type="ARBA" id="ARBA00022519"/>
    </source>
</evidence>
<dbReference type="GO" id="GO:0055085">
    <property type="term" value="P:transmembrane transport"/>
    <property type="evidence" value="ECO:0007669"/>
    <property type="project" value="InterPro"/>
</dbReference>
<keyword evidence="3" id="KW-0813">Transport</keyword>
<evidence type="ECO:0000313" key="13">
    <source>
        <dbReference type="Proteomes" id="UP000221024"/>
    </source>
</evidence>
<dbReference type="OrthoDB" id="1039448at2"/>
<proteinExistence type="inferred from homology"/>
<evidence type="ECO:0000256" key="6">
    <source>
        <dbReference type="ARBA" id="ARBA00022692"/>
    </source>
</evidence>
<evidence type="ECO:0000256" key="3">
    <source>
        <dbReference type="ARBA" id="ARBA00022448"/>
    </source>
</evidence>
<keyword evidence="7" id="KW-0653">Protein transport</keyword>
<evidence type="ECO:0000256" key="7">
    <source>
        <dbReference type="ARBA" id="ARBA00022927"/>
    </source>
</evidence>
<keyword evidence="9" id="KW-0472">Membrane</keyword>
<accession>A0A2H3P3T3</accession>
<protein>
    <recommendedName>
        <fullName evidence="11">TonB C-terminal domain-containing protein</fullName>
    </recommendedName>
</protein>
<dbReference type="InterPro" id="IPR006260">
    <property type="entry name" value="TonB/TolA_C"/>
</dbReference>
<evidence type="ECO:0000313" key="12">
    <source>
        <dbReference type="EMBL" id="PEN09169.1"/>
    </source>
</evidence>
<comment type="subcellular location">
    <subcellularLocation>
        <location evidence="1">Cell inner membrane</location>
        <topology evidence="1">Single-pass membrane protein</topology>
        <orientation evidence="1">Periplasmic side</orientation>
    </subcellularLocation>
</comment>
<dbReference type="PROSITE" id="PS52015">
    <property type="entry name" value="TONB_CTD"/>
    <property type="match status" value="1"/>
</dbReference>
<dbReference type="Gene3D" id="3.30.1150.10">
    <property type="match status" value="1"/>
</dbReference>
<keyword evidence="6" id="KW-0812">Transmembrane</keyword>
<reference evidence="12 13" key="1">
    <citation type="submission" date="2017-10" db="EMBL/GenBank/DDBJ databases">
        <title>Draft genome of Longimonas halophila.</title>
        <authorList>
            <person name="Goh K.M."/>
            <person name="Shamsir M.S."/>
            <person name="Lim S.W."/>
        </authorList>
    </citation>
    <scope>NUCLEOTIDE SEQUENCE [LARGE SCALE GENOMIC DNA]</scope>
    <source>
        <strain evidence="12 13">KCTC 42399</strain>
    </source>
</reference>
<keyword evidence="4" id="KW-1003">Cell membrane</keyword>
<gene>
    <name evidence="12" type="ORF">CRI93_00090</name>
</gene>
<sequence length="438" mass="46395">MHQQQIISSSLQSDSARWIRGLPLLVLAVLVMSLSACGTDEPGLEETERGALAVGQVAVQTVEERTVAPAERTVALEGLRGALDLRAHSDDTAAWTFTKIARDRDSTRAQNVLEGLAIAERGSETRYTFDLQSDVPERSIINVSGTLPASTPLTVRRSSGAVHLHGLRSAIDIEQTHGDVHVEAAEGAVRVRLNNGDITVDWATLPSGIEADLETENGTIRITLPDTASTQLDVATTAGRVFSQGLAYTERALQASEAGYQFTGQLGTGAASIRARTTHGNIMLQARANDMRSDTSATAPTDLAAPDTLIERETLPADSDTTEASSAPAPASDSVYTEVDTEAAPVGGLETLTEAATYPDEAAANDITGRVYVQATVDADGTVRTAELVRGIGYGCDEEALRVVRNTSFEPGQRDGEPVASRITVWVQFGPEEASEQG</sequence>
<keyword evidence="5" id="KW-0997">Cell inner membrane</keyword>
<dbReference type="PANTHER" id="PTHR33446">
    <property type="entry name" value="PROTEIN TONB-RELATED"/>
    <property type="match status" value="1"/>
</dbReference>
<feature type="region of interest" description="Disordered" evidence="10">
    <location>
        <begin position="290"/>
        <end position="309"/>
    </location>
</feature>
<feature type="compositionally biased region" description="Low complexity" evidence="10">
    <location>
        <begin position="316"/>
        <end position="334"/>
    </location>
</feature>
<evidence type="ECO:0000256" key="9">
    <source>
        <dbReference type="ARBA" id="ARBA00023136"/>
    </source>
</evidence>
<dbReference type="AlphaFoldDB" id="A0A2H3P3T3"/>
<dbReference type="InterPro" id="IPR051045">
    <property type="entry name" value="TonB-dependent_transducer"/>
</dbReference>
<dbReference type="InterPro" id="IPR037682">
    <property type="entry name" value="TonB_C"/>
</dbReference>
<dbReference type="SUPFAM" id="SSF74653">
    <property type="entry name" value="TolA/TonB C-terminal domain"/>
    <property type="match status" value="1"/>
</dbReference>
<dbReference type="EMBL" id="PDEP01000001">
    <property type="protein sequence ID" value="PEN09169.1"/>
    <property type="molecule type" value="Genomic_DNA"/>
</dbReference>
<evidence type="ECO:0000256" key="1">
    <source>
        <dbReference type="ARBA" id="ARBA00004383"/>
    </source>
</evidence>
<dbReference type="GO" id="GO:0015031">
    <property type="term" value="P:protein transport"/>
    <property type="evidence" value="ECO:0007669"/>
    <property type="project" value="UniProtKB-KW"/>
</dbReference>
<organism evidence="12 13">
    <name type="scientific">Longimonas halophila</name>
    <dbReference type="NCBI Taxonomy" id="1469170"/>
    <lineage>
        <taxon>Bacteria</taxon>
        <taxon>Pseudomonadati</taxon>
        <taxon>Rhodothermota</taxon>
        <taxon>Rhodothermia</taxon>
        <taxon>Rhodothermales</taxon>
        <taxon>Salisaetaceae</taxon>
        <taxon>Longimonas</taxon>
    </lineage>
</organism>
<dbReference type="Pfam" id="PF03544">
    <property type="entry name" value="TonB_C"/>
    <property type="match status" value="1"/>
</dbReference>
<name>A0A2H3P3T3_9BACT</name>